<evidence type="ECO:0000313" key="1">
    <source>
        <dbReference type="EMBL" id="MDM5271517.1"/>
    </source>
</evidence>
<sequence length="93" mass="10899">MFRIVIIPLIFSTFLISSPMFTVRLGVFDINNEIHILNTIDRFSPALKKTVNTYKTDRFIYVHTIPTDKKKHLTKLLPAYRKIFPDAYIGKIK</sequence>
<comment type="caution">
    <text evidence="1">The sequence shown here is derived from an EMBL/GenBank/DDBJ whole genome shotgun (WGS) entry which is preliminary data.</text>
</comment>
<organism evidence="1 2">
    <name type="scientific">Sulfurovum zhangzhouensis</name>
    <dbReference type="NCBI Taxonomy" id="3019067"/>
    <lineage>
        <taxon>Bacteria</taxon>
        <taxon>Pseudomonadati</taxon>
        <taxon>Campylobacterota</taxon>
        <taxon>Epsilonproteobacteria</taxon>
        <taxon>Campylobacterales</taxon>
        <taxon>Sulfurovaceae</taxon>
        <taxon>Sulfurovum</taxon>
    </lineage>
</organism>
<evidence type="ECO:0000313" key="2">
    <source>
        <dbReference type="Proteomes" id="UP001169069"/>
    </source>
</evidence>
<protein>
    <submittedName>
        <fullName evidence="1">Uncharacterized protein</fullName>
    </submittedName>
</protein>
<gene>
    <name evidence="1" type="ORF">PGH07_04970</name>
</gene>
<accession>A0ABT7QXF7</accession>
<reference evidence="1" key="1">
    <citation type="submission" date="2023-01" db="EMBL/GenBank/DDBJ databases">
        <title>Sulfurovum sp. zt1-1 genome assembly.</title>
        <authorList>
            <person name="Wang J."/>
        </authorList>
    </citation>
    <scope>NUCLEOTIDE SEQUENCE</scope>
    <source>
        <strain evidence="1">Zt1-1</strain>
    </source>
</reference>
<keyword evidence="2" id="KW-1185">Reference proteome</keyword>
<dbReference type="EMBL" id="JAQIBD010000001">
    <property type="protein sequence ID" value="MDM5271517.1"/>
    <property type="molecule type" value="Genomic_DNA"/>
</dbReference>
<dbReference type="RefSeq" id="WP_289413016.1">
    <property type="nucleotide sequence ID" value="NZ_JAQIBD010000001.1"/>
</dbReference>
<name>A0ABT7QXF7_9BACT</name>
<proteinExistence type="predicted"/>
<dbReference type="Proteomes" id="UP001169069">
    <property type="component" value="Unassembled WGS sequence"/>
</dbReference>